<comment type="caution">
    <text evidence="4">The sequence shown here is derived from an EMBL/GenBank/DDBJ whole genome shotgun (WGS) entry which is preliminary data.</text>
</comment>
<dbReference type="Proteomes" id="UP001644719">
    <property type="component" value="Unassembled WGS sequence"/>
</dbReference>
<evidence type="ECO:0000256" key="2">
    <source>
        <dbReference type="ARBA" id="ARBA00022525"/>
    </source>
</evidence>
<dbReference type="SUPFAM" id="SSF55486">
    <property type="entry name" value="Metalloproteases ('zincins'), catalytic domain"/>
    <property type="match status" value="1"/>
</dbReference>
<dbReference type="Pfam" id="PF07737">
    <property type="entry name" value="ATLF"/>
    <property type="match status" value="1"/>
</dbReference>
<sequence length="141" mass="15768">MDNRVIAAYQQLGFKIVVDPSVNYSGYFDARSRSITMKQIDDSVYHELGHFLAFIAGNVDKTASFQSIFAAEKANVTAFNKAYVTQNASEYFAESVKDYILNNASLKSTRPQTYAAVQNALNQITDAQIAKIQKIYGAFWN</sequence>
<keyword evidence="5" id="KW-1185">Reference proteome</keyword>
<dbReference type="PROSITE" id="PS51995">
    <property type="entry name" value="ATLF"/>
    <property type="match status" value="1"/>
</dbReference>
<feature type="domain" description="ATLF-like" evidence="3">
    <location>
        <begin position="1"/>
        <end position="122"/>
    </location>
</feature>
<dbReference type="CDD" id="cd20184">
    <property type="entry name" value="M34_peptidase_like"/>
    <property type="match status" value="1"/>
</dbReference>
<organism evidence="4 5">
    <name type="scientific">Blautia faecis</name>
    <dbReference type="NCBI Taxonomy" id="871665"/>
    <lineage>
        <taxon>Bacteria</taxon>
        <taxon>Bacillati</taxon>
        <taxon>Bacillota</taxon>
        <taxon>Clostridia</taxon>
        <taxon>Lachnospirales</taxon>
        <taxon>Lachnospiraceae</taxon>
        <taxon>Blautia</taxon>
    </lineage>
</organism>
<dbReference type="InterPro" id="IPR047568">
    <property type="entry name" value="ATLF-like_dom"/>
</dbReference>
<dbReference type="EMBL" id="JAAITS010000080">
    <property type="protein sequence ID" value="NSG87484.1"/>
    <property type="molecule type" value="Genomic_DNA"/>
</dbReference>
<proteinExistence type="predicted"/>
<evidence type="ECO:0000313" key="4">
    <source>
        <dbReference type="EMBL" id="NSG87484.1"/>
    </source>
</evidence>
<name>A0ABX2HBP6_9FIRM</name>
<evidence type="ECO:0000259" key="3">
    <source>
        <dbReference type="PROSITE" id="PS51995"/>
    </source>
</evidence>
<comment type="subcellular location">
    <subcellularLocation>
        <location evidence="1">Secreted</location>
    </subcellularLocation>
</comment>
<evidence type="ECO:0000313" key="5">
    <source>
        <dbReference type="Proteomes" id="UP001644719"/>
    </source>
</evidence>
<accession>A0ABX2HBP6</accession>
<reference evidence="4 5" key="1">
    <citation type="journal article" date="2020" name="Cell Host Microbe">
        <title>Functional and Genomic Variation between Human-Derived Isolates of Lachnospiraceae Reveals Inter- and Intra-Species Diversity.</title>
        <authorList>
            <person name="Sorbara M.T."/>
            <person name="Littmann E.R."/>
            <person name="Fontana E."/>
            <person name="Moody T.U."/>
            <person name="Kohout C.E."/>
            <person name="Gjonbalaj M."/>
            <person name="Eaton V."/>
            <person name="Seok R."/>
            <person name="Leiner I.M."/>
            <person name="Pamer E.G."/>
        </authorList>
    </citation>
    <scope>NUCLEOTIDE SEQUENCE [LARGE SCALE GENOMIC DNA]</scope>
    <source>
        <strain evidence="4 5">MSK.17.74</strain>
    </source>
</reference>
<gene>
    <name evidence="4" type="ORF">G5B17_19220</name>
</gene>
<dbReference type="InterPro" id="IPR024079">
    <property type="entry name" value="MetalloPept_cat_dom_sf"/>
</dbReference>
<dbReference type="InterPro" id="IPR014781">
    <property type="entry name" value="Anthrax_toxin_lethal/edema_N/C"/>
</dbReference>
<keyword evidence="2" id="KW-0964">Secreted</keyword>
<dbReference type="Gene3D" id="3.40.390.10">
    <property type="entry name" value="Collagenase (Catalytic Domain)"/>
    <property type="match status" value="1"/>
</dbReference>
<evidence type="ECO:0000256" key="1">
    <source>
        <dbReference type="ARBA" id="ARBA00004613"/>
    </source>
</evidence>
<protein>
    <recommendedName>
        <fullName evidence="3">ATLF-like domain-containing protein</fullName>
    </recommendedName>
</protein>